<gene>
    <name evidence="1" type="ORF">COV72_04850</name>
</gene>
<organism evidence="1 2">
    <name type="scientific">Candidatus Ghiorseimicrobium undicola</name>
    <dbReference type="NCBI Taxonomy" id="1974746"/>
    <lineage>
        <taxon>Bacteria</taxon>
        <taxon>Pseudomonadati</taxon>
        <taxon>Candidatus Omnitrophota</taxon>
        <taxon>Candidatus Ghiorseimicrobium</taxon>
    </lineage>
</organism>
<proteinExistence type="predicted"/>
<protein>
    <submittedName>
        <fullName evidence="1">Uncharacterized protein</fullName>
    </submittedName>
</protein>
<evidence type="ECO:0000313" key="2">
    <source>
        <dbReference type="Proteomes" id="UP000229641"/>
    </source>
</evidence>
<accession>A0A2H0M066</accession>
<reference evidence="1 2" key="1">
    <citation type="submission" date="2017-09" db="EMBL/GenBank/DDBJ databases">
        <title>Depth-based differentiation of microbial function through sediment-hosted aquifers and enrichment of novel symbionts in the deep terrestrial subsurface.</title>
        <authorList>
            <person name="Probst A.J."/>
            <person name="Ladd B."/>
            <person name="Jarett J.K."/>
            <person name="Geller-Mcgrath D.E."/>
            <person name="Sieber C.M."/>
            <person name="Emerson J.B."/>
            <person name="Anantharaman K."/>
            <person name="Thomas B.C."/>
            <person name="Malmstrom R."/>
            <person name="Stieglmeier M."/>
            <person name="Klingl A."/>
            <person name="Woyke T."/>
            <person name="Ryan C.M."/>
            <person name="Banfield J.F."/>
        </authorList>
    </citation>
    <scope>NUCLEOTIDE SEQUENCE [LARGE SCALE GENOMIC DNA]</scope>
    <source>
        <strain evidence="1">CG11_big_fil_rev_8_21_14_0_20_42_13</strain>
    </source>
</reference>
<dbReference type="AlphaFoldDB" id="A0A2H0M066"/>
<comment type="caution">
    <text evidence="1">The sequence shown here is derived from an EMBL/GenBank/DDBJ whole genome shotgun (WGS) entry which is preliminary data.</text>
</comment>
<dbReference type="Proteomes" id="UP000229641">
    <property type="component" value="Unassembled WGS sequence"/>
</dbReference>
<dbReference type="EMBL" id="PCWA01000073">
    <property type="protein sequence ID" value="PIQ89125.1"/>
    <property type="molecule type" value="Genomic_DNA"/>
</dbReference>
<evidence type="ECO:0000313" key="1">
    <source>
        <dbReference type="EMBL" id="PIQ89125.1"/>
    </source>
</evidence>
<name>A0A2H0M066_9BACT</name>
<sequence length="72" mass="8109">MLRIVEIVYSRLPCPDFSRGRIIFPGVENYAPLLGLALADRQSKASRARSACVRPCSKSAQASRRIYTIYFT</sequence>